<accession>A0ACD0NPT1</accession>
<sequence length="852" mass="91894">MSYSRPNDPYIHSNASQYDERYQPGSYRDYPDNGSGYKETGGYGQGGGYGGANAATQAAATYSYAKPKKGVSKWVKIGVPIAILVIAGAVLGGIFGSRAANKSSGGSGNNGKGSADSSTSQDQPSSIDGNTQSASDAAAAAGGGDKLFYKGTDVYGNPAFVSSQIDSSAPSMSGKEVGNCASDPWTATNSVTNLRPHPRLWAPQYQWDCLPERIKNDAYLTVWNDTIFQNATAYAKMAPTSYVMDGDSGILDVSREIQLRVKAWAYAYKVSKDTSWVDRLYTELNTAAGNTNQNFGGNNNTERWNPGHFLDTAEMTAAFAFAYDWLYDVWTDDQKTMIRNAIVQSGLQPGIEQYSTDAGWWTKSNNGNGNWNCVCNGGLLTGALAVQGDDTTGVADSIIQNSIANFRENCMRGAYSDGTWSETPNYWYFGTNAHARAVSALITATGSDQGLMSANPNFVKTGDFHMYVSGNAGMFAYGDHGPNKFATTANQMMFYSKLANNPVYSLFQRDRADASSDPLSMFWYDTSVKGSFWNGLALDKFFDNDDGGQWASMRSSWTDFNGVYVGVKSSNATGHQTHGDLDAGDFVIDALGTRWAGELGSGNYLSYEYFTSEAPDAARWTYYRKGTQGQNTIILNNQNQAPNCLPINTFETTGAKQSASINYTPGTNDVAYFKTDMSSCYNMTSGNVLRGIRMLNGRRQVLVQDEIAGNSAITSIEWRVQTNGTVTLSQDRRTATLTISNITDPNAGVVGLQKFATTKTMVVKILSPSNAVFSTNGPPATREYGTAAVSSGGEDSDQVNTGVTALSIKLDGGSAQTIQVVWQPQWSELSTADTTDPKSVSLTQWSLTSHNQ</sequence>
<protein>
    <submittedName>
        <fullName evidence="1">Uncharacterized protein</fullName>
    </submittedName>
</protein>
<reference evidence="1 2" key="1">
    <citation type="journal article" date="2018" name="Mol. Biol. Evol.">
        <title>Broad Genomic Sampling Reveals a Smut Pathogenic Ancestry of the Fungal Clade Ustilaginomycotina.</title>
        <authorList>
            <person name="Kijpornyongpan T."/>
            <person name="Mondo S.J."/>
            <person name="Barry K."/>
            <person name="Sandor L."/>
            <person name="Lee J."/>
            <person name="Lipzen A."/>
            <person name="Pangilinan J."/>
            <person name="LaButti K."/>
            <person name="Hainaut M."/>
            <person name="Henrissat B."/>
            <person name="Grigoriev I.V."/>
            <person name="Spatafora J.W."/>
            <person name="Aime M.C."/>
        </authorList>
    </citation>
    <scope>NUCLEOTIDE SEQUENCE [LARGE SCALE GENOMIC DNA]</scope>
    <source>
        <strain evidence="1 2">SA 807</strain>
    </source>
</reference>
<keyword evidence="2" id="KW-1185">Reference proteome</keyword>
<gene>
    <name evidence="1" type="ORF">IE53DRAFT_371182</name>
</gene>
<evidence type="ECO:0000313" key="2">
    <source>
        <dbReference type="Proteomes" id="UP000245626"/>
    </source>
</evidence>
<evidence type="ECO:0000313" key="1">
    <source>
        <dbReference type="EMBL" id="PWN47769.1"/>
    </source>
</evidence>
<proteinExistence type="predicted"/>
<dbReference type="Proteomes" id="UP000245626">
    <property type="component" value="Unassembled WGS sequence"/>
</dbReference>
<name>A0ACD0NPT1_9BASI</name>
<dbReference type="EMBL" id="KZ820342">
    <property type="protein sequence ID" value="PWN47769.1"/>
    <property type="molecule type" value="Genomic_DNA"/>
</dbReference>
<organism evidence="1 2">
    <name type="scientific">Violaceomyces palustris</name>
    <dbReference type="NCBI Taxonomy" id="1673888"/>
    <lineage>
        <taxon>Eukaryota</taxon>
        <taxon>Fungi</taxon>
        <taxon>Dikarya</taxon>
        <taxon>Basidiomycota</taxon>
        <taxon>Ustilaginomycotina</taxon>
        <taxon>Ustilaginomycetes</taxon>
        <taxon>Violaceomycetales</taxon>
        <taxon>Violaceomycetaceae</taxon>
        <taxon>Violaceomyces</taxon>
    </lineage>
</organism>